<accession>A0ABT6W5P4</accession>
<evidence type="ECO:0000313" key="1">
    <source>
        <dbReference type="EMBL" id="MDI5964983.1"/>
    </source>
</evidence>
<dbReference type="EMBL" id="JAAGKO020000029">
    <property type="protein sequence ID" value="MDI5964983.1"/>
    <property type="molecule type" value="Genomic_DNA"/>
</dbReference>
<organism evidence="1 2">
    <name type="scientific">Streptantibioticus silvisoli</name>
    <dbReference type="NCBI Taxonomy" id="2705255"/>
    <lineage>
        <taxon>Bacteria</taxon>
        <taxon>Bacillati</taxon>
        <taxon>Actinomycetota</taxon>
        <taxon>Actinomycetes</taxon>
        <taxon>Kitasatosporales</taxon>
        <taxon>Streptomycetaceae</taxon>
        <taxon>Streptantibioticus</taxon>
    </lineage>
</organism>
<name>A0ABT6W5P4_9ACTN</name>
<dbReference type="Proteomes" id="UP001156398">
    <property type="component" value="Unassembled WGS sequence"/>
</dbReference>
<dbReference type="RefSeq" id="WP_271324930.1">
    <property type="nucleotide sequence ID" value="NZ_JAAGKO020000029.1"/>
</dbReference>
<reference evidence="1 2" key="1">
    <citation type="submission" date="2023-05" db="EMBL/GenBank/DDBJ databases">
        <title>Streptantibioticus silvisoli sp. nov., acidotolerant actinomycetes 1 from pine litter.</title>
        <authorList>
            <person name="Swiecimska M."/>
            <person name="Golinska P."/>
            <person name="Sangal V."/>
            <person name="Wachnowicz B."/>
            <person name="Goodfellow M."/>
        </authorList>
    </citation>
    <scope>NUCLEOTIDE SEQUENCE [LARGE SCALE GENOMIC DNA]</scope>
    <source>
        <strain evidence="1 2">SL54</strain>
    </source>
</reference>
<sequence>MTTDPAATGPDTVIDTDGHAHRAYRVTGDELVFVRPDGYVAARRPADDLAAVLALVATNGL</sequence>
<proteinExistence type="predicted"/>
<evidence type="ECO:0000313" key="2">
    <source>
        <dbReference type="Proteomes" id="UP001156398"/>
    </source>
</evidence>
<dbReference type="Gene3D" id="3.40.30.120">
    <property type="match status" value="1"/>
</dbReference>
<dbReference type="SUPFAM" id="SSF52833">
    <property type="entry name" value="Thioredoxin-like"/>
    <property type="match status" value="1"/>
</dbReference>
<keyword evidence="2" id="KW-1185">Reference proteome</keyword>
<gene>
    <name evidence="1" type="ORF">POF43_020035</name>
</gene>
<protein>
    <submittedName>
        <fullName evidence="1">Uncharacterized protein</fullName>
    </submittedName>
</protein>
<comment type="caution">
    <text evidence="1">The sequence shown here is derived from an EMBL/GenBank/DDBJ whole genome shotgun (WGS) entry which is preliminary data.</text>
</comment>
<dbReference type="InterPro" id="IPR036249">
    <property type="entry name" value="Thioredoxin-like_sf"/>
</dbReference>